<dbReference type="EMBL" id="JAGETQ010000075">
    <property type="protein sequence ID" value="MBO1916343.1"/>
    <property type="molecule type" value="Genomic_DNA"/>
</dbReference>
<proteinExistence type="predicted"/>
<name>A0A939NBK9_PRORE</name>
<organism evidence="1 2">
    <name type="scientific">Providencia rettgeri</name>
    <dbReference type="NCBI Taxonomy" id="587"/>
    <lineage>
        <taxon>Bacteria</taxon>
        <taxon>Pseudomonadati</taxon>
        <taxon>Pseudomonadota</taxon>
        <taxon>Gammaproteobacteria</taxon>
        <taxon>Enterobacterales</taxon>
        <taxon>Morganellaceae</taxon>
        <taxon>Providencia</taxon>
    </lineage>
</organism>
<protein>
    <submittedName>
        <fullName evidence="1">Protein DsrB</fullName>
    </submittedName>
</protein>
<dbReference type="NCBIfam" id="NF007981">
    <property type="entry name" value="PRK10708.1"/>
    <property type="match status" value="1"/>
</dbReference>
<evidence type="ECO:0000313" key="1">
    <source>
        <dbReference type="EMBL" id="MBO1916343.1"/>
    </source>
</evidence>
<dbReference type="Pfam" id="PF10781">
    <property type="entry name" value="DSRB"/>
    <property type="match status" value="1"/>
</dbReference>
<gene>
    <name evidence="1" type="primary">dsrB</name>
    <name evidence="1" type="ORF">J4727_13265</name>
</gene>
<sequence length="74" mass="8707">MNINDRVYVKTDGEERREGTILLIEPFNEGVMYLIALPDYPEGIWFFNEKKAMKGFLLRQLKDKFNLMGTLSFT</sequence>
<dbReference type="InterPro" id="IPR019717">
    <property type="entry name" value="Dextransucrase_DSRB"/>
</dbReference>
<dbReference type="AlphaFoldDB" id="A0A939NBK9"/>
<evidence type="ECO:0000313" key="2">
    <source>
        <dbReference type="Proteomes" id="UP000664477"/>
    </source>
</evidence>
<dbReference type="Proteomes" id="UP000664477">
    <property type="component" value="Unassembled WGS sequence"/>
</dbReference>
<comment type="caution">
    <text evidence="1">The sequence shown here is derived from an EMBL/GenBank/DDBJ whole genome shotgun (WGS) entry which is preliminary data.</text>
</comment>
<accession>A0A939NBK9</accession>
<reference evidence="1" key="1">
    <citation type="submission" date="2021-03" db="EMBL/GenBank/DDBJ databases">
        <title>Molecular epidemiology and mechanisms of colistin and carbapenem resistance in Enterobacteriaceae from clinical isolates, the environment and porcine samples in Pretoria, South Africa.</title>
        <authorList>
            <person name="Bogoshi D."/>
            <person name="Mbelle N.M."/>
            <person name="Naidoo V."/>
            <person name="Osei Sekyere J."/>
        </authorList>
    </citation>
    <scope>NUCLEOTIDE SEQUENCE</scope>
    <source>
        <strain evidence="1">C052</strain>
    </source>
</reference>